<dbReference type="EMBL" id="CP063169">
    <property type="protein sequence ID" value="QOR72111.1"/>
    <property type="molecule type" value="Genomic_DNA"/>
</dbReference>
<evidence type="ECO:0000256" key="6">
    <source>
        <dbReference type="ARBA" id="ARBA00022801"/>
    </source>
</evidence>
<evidence type="ECO:0000256" key="12">
    <source>
        <dbReference type="ARBA" id="ARBA00023295"/>
    </source>
</evidence>
<dbReference type="SMART" id="SM01232">
    <property type="entry name" value="H2TH"/>
    <property type="match status" value="1"/>
</dbReference>
<dbReference type="SUPFAM" id="SSF81624">
    <property type="entry name" value="N-terminal domain of MutM-like DNA repair proteins"/>
    <property type="match status" value="1"/>
</dbReference>
<dbReference type="GO" id="GO:0000703">
    <property type="term" value="F:oxidized pyrimidine nucleobase lesion DNA N-glycosylase activity"/>
    <property type="evidence" value="ECO:0007669"/>
    <property type="project" value="TreeGrafter"/>
</dbReference>
<dbReference type="GO" id="GO:0008270">
    <property type="term" value="F:zinc ion binding"/>
    <property type="evidence" value="ECO:0007669"/>
    <property type="project" value="UniProtKB-KW"/>
</dbReference>
<reference evidence="16 17" key="1">
    <citation type="submission" date="2020-10" db="EMBL/GenBank/DDBJ databases">
        <title>Haloactinobacterium sp. RN3S43, a bacterium isolated from saline soil.</title>
        <authorList>
            <person name="Sun J.-Q."/>
        </authorList>
    </citation>
    <scope>NUCLEOTIDE SEQUENCE [LARGE SCALE GENOMIC DNA]</scope>
    <source>
        <strain evidence="16 17">RN3S43</strain>
    </source>
</reference>
<dbReference type="Gene3D" id="3.20.190.10">
    <property type="entry name" value="MutM-like, N-terminal"/>
    <property type="match status" value="1"/>
</dbReference>
<keyword evidence="6" id="KW-0378">Hydrolase</keyword>
<evidence type="ECO:0000256" key="3">
    <source>
        <dbReference type="ARBA" id="ARBA00022723"/>
    </source>
</evidence>
<keyword evidence="9" id="KW-0234">DNA repair</keyword>
<evidence type="ECO:0000256" key="11">
    <source>
        <dbReference type="ARBA" id="ARBA00023268"/>
    </source>
</evidence>
<dbReference type="SUPFAM" id="SSF57716">
    <property type="entry name" value="Glucocorticoid receptor-like (DNA-binding domain)"/>
    <property type="match status" value="1"/>
</dbReference>
<dbReference type="AlphaFoldDB" id="A0A7M1SX87"/>
<evidence type="ECO:0000256" key="5">
    <source>
        <dbReference type="ARBA" id="ARBA00022771"/>
    </source>
</evidence>
<dbReference type="PROSITE" id="PS51068">
    <property type="entry name" value="FPG_CAT"/>
    <property type="match status" value="1"/>
</dbReference>
<evidence type="ECO:0000256" key="13">
    <source>
        <dbReference type="PROSITE-ProRule" id="PRU00391"/>
    </source>
</evidence>
<dbReference type="SUPFAM" id="SSF46946">
    <property type="entry name" value="S13-like H2TH domain"/>
    <property type="match status" value="1"/>
</dbReference>
<evidence type="ECO:0000256" key="1">
    <source>
        <dbReference type="ARBA" id="ARBA00009409"/>
    </source>
</evidence>
<dbReference type="GO" id="GO:0006284">
    <property type="term" value="P:base-excision repair"/>
    <property type="evidence" value="ECO:0007669"/>
    <property type="project" value="InterPro"/>
</dbReference>
<dbReference type="InterPro" id="IPR035937">
    <property type="entry name" value="FPG_N"/>
</dbReference>
<protein>
    <recommendedName>
        <fullName evidence="2">DNA-(apurinic or apyrimidinic site) lyase</fullName>
        <ecNumber evidence="2">4.2.99.18</ecNumber>
    </recommendedName>
</protein>
<evidence type="ECO:0000256" key="7">
    <source>
        <dbReference type="ARBA" id="ARBA00022833"/>
    </source>
</evidence>
<keyword evidence="10" id="KW-0456">Lyase</keyword>
<dbReference type="Pfam" id="PF06831">
    <property type="entry name" value="H2TH"/>
    <property type="match status" value="1"/>
</dbReference>
<dbReference type="SMART" id="SM00898">
    <property type="entry name" value="Fapy_DNA_glyco"/>
    <property type="match status" value="1"/>
</dbReference>
<evidence type="ECO:0000256" key="2">
    <source>
        <dbReference type="ARBA" id="ARBA00012720"/>
    </source>
</evidence>
<dbReference type="InterPro" id="IPR000214">
    <property type="entry name" value="Znf_DNA_glyclase/AP_lyase"/>
</dbReference>
<dbReference type="GO" id="GO:0140078">
    <property type="term" value="F:class I DNA-(apurinic or apyrimidinic site) endonuclease activity"/>
    <property type="evidence" value="ECO:0007669"/>
    <property type="project" value="UniProtKB-EC"/>
</dbReference>
<keyword evidence="5 13" id="KW-0863">Zinc-finger</keyword>
<dbReference type="PROSITE" id="PS51066">
    <property type="entry name" value="ZF_FPG_2"/>
    <property type="match status" value="1"/>
</dbReference>
<name>A0A7M1SX87_9MICO</name>
<dbReference type="PANTHER" id="PTHR42697:SF1">
    <property type="entry name" value="ENDONUCLEASE 8"/>
    <property type="match status" value="1"/>
</dbReference>
<dbReference type="Gene3D" id="1.10.8.50">
    <property type="match status" value="1"/>
</dbReference>
<evidence type="ECO:0000256" key="4">
    <source>
        <dbReference type="ARBA" id="ARBA00022763"/>
    </source>
</evidence>
<dbReference type="GO" id="GO:0003684">
    <property type="term" value="F:damaged DNA binding"/>
    <property type="evidence" value="ECO:0007669"/>
    <property type="project" value="InterPro"/>
</dbReference>
<keyword evidence="8" id="KW-0238">DNA-binding</keyword>
<comment type="similarity">
    <text evidence="1">Belongs to the FPG family.</text>
</comment>
<proteinExistence type="inferred from homology"/>
<evidence type="ECO:0000256" key="10">
    <source>
        <dbReference type="ARBA" id="ARBA00023239"/>
    </source>
</evidence>
<dbReference type="Proteomes" id="UP000593758">
    <property type="component" value="Chromosome"/>
</dbReference>
<organism evidence="16 17">
    <name type="scientific">Ruania alkalisoli</name>
    <dbReference type="NCBI Taxonomy" id="2779775"/>
    <lineage>
        <taxon>Bacteria</taxon>
        <taxon>Bacillati</taxon>
        <taxon>Actinomycetota</taxon>
        <taxon>Actinomycetes</taxon>
        <taxon>Micrococcales</taxon>
        <taxon>Ruaniaceae</taxon>
        <taxon>Ruania</taxon>
    </lineage>
</organism>
<dbReference type="KEGG" id="halt:IM660_07695"/>
<evidence type="ECO:0000259" key="15">
    <source>
        <dbReference type="PROSITE" id="PS51068"/>
    </source>
</evidence>
<dbReference type="Pfam" id="PF01149">
    <property type="entry name" value="Fapy_DNA_glyco"/>
    <property type="match status" value="1"/>
</dbReference>
<evidence type="ECO:0000313" key="16">
    <source>
        <dbReference type="EMBL" id="QOR72111.1"/>
    </source>
</evidence>
<dbReference type="InterPro" id="IPR010979">
    <property type="entry name" value="Ribosomal_uS13-like_H2TH"/>
</dbReference>
<feature type="domain" description="FPG-type" evidence="14">
    <location>
        <begin position="220"/>
        <end position="258"/>
    </location>
</feature>
<dbReference type="PANTHER" id="PTHR42697">
    <property type="entry name" value="ENDONUCLEASE 8"/>
    <property type="match status" value="1"/>
</dbReference>
<keyword evidence="12" id="KW-0326">Glycosidase</keyword>
<sequence length="259" mass="28350">MPEGDVLLRVARRLTAALADLPLVRVELRWPGVSDAELTGRTSLGTACYGKHLLTRLDDGHTLHTHLRMEGRWRIRHTTTPPERLGRPLVRAVLATQRWTCVGEELGMMDVLRTRDEPTLLGHLGPNLMAEEPDVSRAAANLRTQGGRSIGAVLLDQRVAAGIGTIYLAETLWRHRISPWRPSNEVEDPESVFTTAAALMRRSADAPTLTATGLRERPTFVHDRAGLACPRCGGVIAVASVGEPPFDRPAYHCPACQAS</sequence>
<evidence type="ECO:0000259" key="14">
    <source>
        <dbReference type="PROSITE" id="PS51066"/>
    </source>
</evidence>
<evidence type="ECO:0000313" key="17">
    <source>
        <dbReference type="Proteomes" id="UP000593758"/>
    </source>
</evidence>
<keyword evidence="3" id="KW-0479">Metal-binding</keyword>
<feature type="domain" description="Formamidopyrimidine-DNA glycosylase catalytic" evidence="15">
    <location>
        <begin position="2"/>
        <end position="115"/>
    </location>
</feature>
<gene>
    <name evidence="16" type="ORF">IM660_07695</name>
</gene>
<dbReference type="InterPro" id="IPR015886">
    <property type="entry name" value="H2TH_FPG"/>
</dbReference>
<keyword evidence="4" id="KW-0227">DNA damage</keyword>
<keyword evidence="7" id="KW-0862">Zinc</keyword>
<keyword evidence="11" id="KW-0511">Multifunctional enzyme</keyword>
<dbReference type="RefSeq" id="WP_193498754.1">
    <property type="nucleotide sequence ID" value="NZ_CP063169.1"/>
</dbReference>
<dbReference type="InterPro" id="IPR012319">
    <property type="entry name" value="FPG_cat"/>
</dbReference>
<keyword evidence="17" id="KW-1185">Reference proteome</keyword>
<evidence type="ECO:0000256" key="8">
    <source>
        <dbReference type="ARBA" id="ARBA00023125"/>
    </source>
</evidence>
<dbReference type="EC" id="4.2.99.18" evidence="2"/>
<dbReference type="InterPro" id="IPR044090">
    <property type="entry name" value="Nei2_N"/>
</dbReference>
<dbReference type="CDD" id="cd08971">
    <property type="entry name" value="AcNei2_N"/>
    <property type="match status" value="1"/>
</dbReference>
<accession>A0A7M1SX87</accession>
<evidence type="ECO:0000256" key="9">
    <source>
        <dbReference type="ARBA" id="ARBA00023204"/>
    </source>
</evidence>